<dbReference type="Gene3D" id="3.40.50.620">
    <property type="entry name" value="HUPs"/>
    <property type="match status" value="1"/>
</dbReference>
<gene>
    <name evidence="10" type="primary">nadD</name>
    <name evidence="12" type="ORF">D4Z93_10935</name>
</gene>
<dbReference type="InterPro" id="IPR014729">
    <property type="entry name" value="Rossmann-like_a/b/a_fold"/>
</dbReference>
<dbReference type="InterPro" id="IPR005248">
    <property type="entry name" value="NadD/NMNAT"/>
</dbReference>
<sequence>MIKKAIFGGTFDPIHNGHLHIAYEALYKFNLEKVIFVPSGNPPHKLNENITDANLRYTMVKKAIKQENSFCLSDYEIKNHNLSYTYKTLKYFNSLEKHTEWYFITGVDCLMDIESWKNYEQILKLCNFVVFNRPGYSIKDIESKKNKLENKYNSNIILLDIPLLDISSTNIRKSIKMGRNVSYLLPYDVYNMIKRLKLYEK</sequence>
<protein>
    <recommendedName>
        <fullName evidence="10">Probable nicotinate-nucleotide adenylyltransferase</fullName>
        <ecNumber evidence="10">2.7.7.18</ecNumber>
    </recommendedName>
    <alternativeName>
        <fullName evidence="10">Deamido-NAD(+) diphosphorylase</fullName>
    </alternativeName>
    <alternativeName>
        <fullName evidence="10">Deamido-NAD(+) pyrophosphorylase</fullName>
    </alternativeName>
    <alternativeName>
        <fullName evidence="10">Nicotinate mononucleotide adenylyltransferase</fullName>
        <shortName evidence="10">NaMN adenylyltransferase</shortName>
    </alternativeName>
</protein>
<organism evidence="12 13">
    <name type="scientific">Clostridium fermenticellae</name>
    <dbReference type="NCBI Taxonomy" id="2068654"/>
    <lineage>
        <taxon>Bacteria</taxon>
        <taxon>Bacillati</taxon>
        <taxon>Bacillota</taxon>
        <taxon>Clostridia</taxon>
        <taxon>Eubacteriales</taxon>
        <taxon>Clostridiaceae</taxon>
        <taxon>Clostridium</taxon>
    </lineage>
</organism>
<accession>A0A386H5M0</accession>
<evidence type="ECO:0000256" key="9">
    <source>
        <dbReference type="ARBA" id="ARBA00048721"/>
    </source>
</evidence>
<keyword evidence="5 10" id="KW-0548">Nucleotidyltransferase</keyword>
<evidence type="ECO:0000313" key="13">
    <source>
        <dbReference type="Proteomes" id="UP000266301"/>
    </source>
</evidence>
<evidence type="ECO:0000259" key="11">
    <source>
        <dbReference type="Pfam" id="PF01467"/>
    </source>
</evidence>
<keyword evidence="6 10" id="KW-0547">Nucleotide-binding</keyword>
<dbReference type="PANTHER" id="PTHR39321:SF3">
    <property type="entry name" value="PHOSPHOPANTETHEINE ADENYLYLTRANSFERASE"/>
    <property type="match status" value="1"/>
</dbReference>
<keyword evidence="4 10" id="KW-0808">Transferase</keyword>
<dbReference type="AlphaFoldDB" id="A0A386H5M0"/>
<comment type="similarity">
    <text evidence="10">Belongs to the NadD family.</text>
</comment>
<name>A0A386H5M0_9CLOT</name>
<evidence type="ECO:0000256" key="5">
    <source>
        <dbReference type="ARBA" id="ARBA00022695"/>
    </source>
</evidence>
<evidence type="ECO:0000256" key="1">
    <source>
        <dbReference type="ARBA" id="ARBA00002324"/>
    </source>
</evidence>
<proteinExistence type="inferred from homology"/>
<evidence type="ECO:0000256" key="8">
    <source>
        <dbReference type="ARBA" id="ARBA00023027"/>
    </source>
</evidence>
<evidence type="ECO:0000256" key="3">
    <source>
        <dbReference type="ARBA" id="ARBA00022642"/>
    </source>
</evidence>
<dbReference type="Proteomes" id="UP000266301">
    <property type="component" value="Chromosome"/>
</dbReference>
<dbReference type="SUPFAM" id="SSF52374">
    <property type="entry name" value="Nucleotidylyl transferase"/>
    <property type="match status" value="1"/>
</dbReference>
<dbReference type="PANTHER" id="PTHR39321">
    <property type="entry name" value="NICOTINATE-NUCLEOTIDE ADENYLYLTRANSFERASE-RELATED"/>
    <property type="match status" value="1"/>
</dbReference>
<dbReference type="NCBIfam" id="NF000840">
    <property type="entry name" value="PRK00071.1-3"/>
    <property type="match status" value="1"/>
</dbReference>
<evidence type="ECO:0000256" key="7">
    <source>
        <dbReference type="ARBA" id="ARBA00022840"/>
    </source>
</evidence>
<dbReference type="RefSeq" id="WP_119973496.1">
    <property type="nucleotide sequence ID" value="NZ_CP032416.1"/>
</dbReference>
<evidence type="ECO:0000313" key="12">
    <source>
        <dbReference type="EMBL" id="AYD41009.1"/>
    </source>
</evidence>
<dbReference type="NCBIfam" id="TIGR00482">
    <property type="entry name" value="nicotinate (nicotinamide) nucleotide adenylyltransferase"/>
    <property type="match status" value="1"/>
</dbReference>
<comment type="function">
    <text evidence="1 10">Catalyzes the reversible adenylation of nicotinate mononucleotide (NaMN) to nicotinic acid adenine dinucleotide (NaAD).</text>
</comment>
<dbReference type="InterPro" id="IPR004821">
    <property type="entry name" value="Cyt_trans-like"/>
</dbReference>
<dbReference type="UniPathway" id="UPA00253">
    <property type="reaction ID" value="UER00332"/>
</dbReference>
<dbReference type="GO" id="GO:0004515">
    <property type="term" value="F:nicotinate-nucleotide adenylyltransferase activity"/>
    <property type="evidence" value="ECO:0007669"/>
    <property type="project" value="UniProtKB-UniRule"/>
</dbReference>
<evidence type="ECO:0000256" key="6">
    <source>
        <dbReference type="ARBA" id="ARBA00022741"/>
    </source>
</evidence>
<keyword evidence="13" id="KW-1185">Reference proteome</keyword>
<dbReference type="OrthoDB" id="5295945at2"/>
<dbReference type="KEGG" id="cfer:D4Z93_10935"/>
<keyword evidence="7 10" id="KW-0067">ATP-binding</keyword>
<feature type="domain" description="Cytidyltransferase-like" evidence="11">
    <location>
        <begin position="6"/>
        <end position="173"/>
    </location>
</feature>
<dbReference type="NCBIfam" id="TIGR00125">
    <property type="entry name" value="cyt_tran_rel"/>
    <property type="match status" value="1"/>
</dbReference>
<dbReference type="CDD" id="cd02165">
    <property type="entry name" value="NMNAT"/>
    <property type="match status" value="1"/>
</dbReference>
<evidence type="ECO:0000256" key="2">
    <source>
        <dbReference type="ARBA" id="ARBA00005019"/>
    </source>
</evidence>
<dbReference type="HAMAP" id="MF_00244">
    <property type="entry name" value="NaMN_adenylyltr"/>
    <property type="match status" value="1"/>
</dbReference>
<dbReference type="Pfam" id="PF01467">
    <property type="entry name" value="CTP_transf_like"/>
    <property type="match status" value="1"/>
</dbReference>
<keyword evidence="8 10" id="KW-0520">NAD</keyword>
<reference evidence="12 13" key="1">
    <citation type="journal article" date="2019" name="Int. J. Syst. Evol. Microbiol.">
        <title>Clostridium fermenticellae sp. nov., isolated from the mud in a fermentation cellar for the production of the Chinese liquor, baijiu.</title>
        <authorList>
            <person name="Xu P.X."/>
            <person name="Chai L.J."/>
            <person name="Qiu T."/>
            <person name="Zhang X.J."/>
            <person name="Lu Z.M."/>
            <person name="Xiao C."/>
            <person name="Wang S.T."/>
            <person name="Shen C.H."/>
            <person name="Shi J.S."/>
            <person name="Xu Z.H."/>
        </authorList>
    </citation>
    <scope>NUCLEOTIDE SEQUENCE [LARGE SCALE GENOMIC DNA]</scope>
    <source>
        <strain evidence="12 13">JN500901</strain>
    </source>
</reference>
<dbReference type="EC" id="2.7.7.18" evidence="10"/>
<comment type="pathway">
    <text evidence="2 10">Cofactor biosynthesis; NAD(+) biosynthesis; deamido-NAD(+) from nicotinate D-ribonucleotide: step 1/1.</text>
</comment>
<comment type="catalytic activity">
    <reaction evidence="9 10">
        <text>nicotinate beta-D-ribonucleotide + ATP + H(+) = deamido-NAD(+) + diphosphate</text>
        <dbReference type="Rhea" id="RHEA:22860"/>
        <dbReference type="ChEBI" id="CHEBI:15378"/>
        <dbReference type="ChEBI" id="CHEBI:30616"/>
        <dbReference type="ChEBI" id="CHEBI:33019"/>
        <dbReference type="ChEBI" id="CHEBI:57502"/>
        <dbReference type="ChEBI" id="CHEBI:58437"/>
        <dbReference type="EC" id="2.7.7.18"/>
    </reaction>
</comment>
<dbReference type="EMBL" id="CP032416">
    <property type="protein sequence ID" value="AYD41009.1"/>
    <property type="molecule type" value="Genomic_DNA"/>
</dbReference>
<evidence type="ECO:0000256" key="10">
    <source>
        <dbReference type="HAMAP-Rule" id="MF_00244"/>
    </source>
</evidence>
<dbReference type="GO" id="GO:0005524">
    <property type="term" value="F:ATP binding"/>
    <property type="evidence" value="ECO:0007669"/>
    <property type="project" value="UniProtKB-KW"/>
</dbReference>
<evidence type="ECO:0000256" key="4">
    <source>
        <dbReference type="ARBA" id="ARBA00022679"/>
    </source>
</evidence>
<keyword evidence="3 10" id="KW-0662">Pyridine nucleotide biosynthesis</keyword>
<dbReference type="GO" id="GO:0009435">
    <property type="term" value="P:NAD+ biosynthetic process"/>
    <property type="evidence" value="ECO:0007669"/>
    <property type="project" value="UniProtKB-UniRule"/>
</dbReference>